<evidence type="ECO:0000256" key="5">
    <source>
        <dbReference type="ARBA" id="ARBA00047597"/>
    </source>
</evidence>
<dbReference type="SUPFAM" id="SSF56399">
    <property type="entry name" value="ADP-ribosylation"/>
    <property type="match status" value="1"/>
</dbReference>
<dbReference type="Gene3D" id="3.30.720.50">
    <property type="match status" value="1"/>
</dbReference>
<keyword evidence="6" id="KW-0521">NADP</keyword>
<gene>
    <name evidence="9" type="ORF">JBS370_LOCUS20276</name>
    <name evidence="8" type="ORF">ZHD862_LOCUS26516</name>
</gene>
<dbReference type="AlphaFoldDB" id="A0A815BIC2"/>
<keyword evidence="3 6" id="KW-0808">Transferase</keyword>
<dbReference type="PROSITE" id="PS50918">
    <property type="entry name" value="WWE"/>
    <property type="match status" value="1"/>
</dbReference>
<dbReference type="EMBL" id="CAJNOT010001997">
    <property type="protein sequence ID" value="CAF1273036.1"/>
    <property type="molecule type" value="Genomic_DNA"/>
</dbReference>
<dbReference type="InterPro" id="IPR037197">
    <property type="entry name" value="WWE_dom_sf"/>
</dbReference>
<evidence type="ECO:0000256" key="2">
    <source>
        <dbReference type="ARBA" id="ARBA00022676"/>
    </source>
</evidence>
<evidence type="ECO:0000313" key="8">
    <source>
        <dbReference type="EMBL" id="CAF1273036.1"/>
    </source>
</evidence>
<dbReference type="EC" id="2.4.2.31" evidence="6"/>
<evidence type="ECO:0000256" key="1">
    <source>
        <dbReference type="ARBA" id="ARBA00009558"/>
    </source>
</evidence>
<dbReference type="PROSITE" id="PS51996">
    <property type="entry name" value="TR_MART"/>
    <property type="match status" value="1"/>
</dbReference>
<comment type="catalytic activity">
    <reaction evidence="5 6">
        <text>L-arginyl-[protein] + NAD(+) = N(omega)-(ADP-D-ribosyl)-L-arginyl-[protein] + nicotinamide + H(+)</text>
        <dbReference type="Rhea" id="RHEA:19149"/>
        <dbReference type="Rhea" id="RHEA-COMP:10532"/>
        <dbReference type="Rhea" id="RHEA-COMP:15087"/>
        <dbReference type="ChEBI" id="CHEBI:15378"/>
        <dbReference type="ChEBI" id="CHEBI:17154"/>
        <dbReference type="ChEBI" id="CHEBI:29965"/>
        <dbReference type="ChEBI" id="CHEBI:57540"/>
        <dbReference type="ChEBI" id="CHEBI:142554"/>
        <dbReference type="EC" id="2.4.2.31"/>
    </reaction>
</comment>
<keyword evidence="6" id="KW-0520">NAD</keyword>
<evidence type="ECO:0000256" key="3">
    <source>
        <dbReference type="ARBA" id="ARBA00022679"/>
    </source>
</evidence>
<sequence>MGSVAPTIAKSLKHIEWMWQSNPNPWSGLEPAEWSHYSDAENIIIEEAFSKRKRRAILDDYYIDFKNNLQISKSDSNKRRPIKRMVCEKENKPLREERFTDLPIASKRLFGGEYGWVPPFIIEVRIYLALKSDELPSKNPRIIPMLVRKAARGIIEEGNRIGKQLEGKCLANMLREKKNKGIEEVWKCCAYLYTLETFLYKTLNATMRLVGDEEHEQEWRSKIRTLGPFCLLLWDDPFDKIAKTEMTLYRGANLEPEQIAIYKDMAQHPDKYRSYQAFTSCSRNRQKAEPFGNTLFIMKVLSAFTADLCKLSKYPDEEEELITPGVGFRVERVDFNHETNKHLIYLELRQRWSSK</sequence>
<dbReference type="SUPFAM" id="SSF117839">
    <property type="entry name" value="WWE domain"/>
    <property type="match status" value="1"/>
</dbReference>
<reference evidence="8" key="1">
    <citation type="submission" date="2021-02" db="EMBL/GenBank/DDBJ databases">
        <authorList>
            <person name="Nowell W R."/>
        </authorList>
    </citation>
    <scope>NUCLEOTIDE SEQUENCE</scope>
</reference>
<proteinExistence type="inferred from homology"/>
<evidence type="ECO:0000256" key="6">
    <source>
        <dbReference type="RuleBase" id="RU361228"/>
    </source>
</evidence>
<dbReference type="Pfam" id="PF01129">
    <property type="entry name" value="ART"/>
    <property type="match status" value="1"/>
</dbReference>
<keyword evidence="4" id="KW-0548">Nucleotidyltransferase</keyword>
<protein>
    <recommendedName>
        <fullName evidence="6">NAD(P)(+)--arginine ADP-ribosyltransferase</fullName>
        <ecNumber evidence="6">2.4.2.31</ecNumber>
    </recommendedName>
    <alternativeName>
        <fullName evidence="6">Mono(ADP-ribosyl)transferase</fullName>
    </alternativeName>
</protein>
<dbReference type="InterPro" id="IPR000768">
    <property type="entry name" value="ART"/>
</dbReference>
<dbReference type="Gene3D" id="3.90.176.10">
    <property type="entry name" value="Toxin ADP-ribosyltransferase, Chain A, domain 1"/>
    <property type="match status" value="1"/>
</dbReference>
<dbReference type="InterPro" id="IPR004170">
    <property type="entry name" value="WWE_dom"/>
</dbReference>
<evidence type="ECO:0000259" key="7">
    <source>
        <dbReference type="PROSITE" id="PS50918"/>
    </source>
</evidence>
<evidence type="ECO:0000313" key="10">
    <source>
        <dbReference type="Proteomes" id="UP000663864"/>
    </source>
</evidence>
<comment type="similarity">
    <text evidence="1 6">Belongs to the Arg-specific ADP-ribosyltransferase family.</text>
</comment>
<organism evidence="8 10">
    <name type="scientific">Rotaria sordida</name>
    <dbReference type="NCBI Taxonomy" id="392033"/>
    <lineage>
        <taxon>Eukaryota</taxon>
        <taxon>Metazoa</taxon>
        <taxon>Spiralia</taxon>
        <taxon>Gnathifera</taxon>
        <taxon>Rotifera</taxon>
        <taxon>Eurotatoria</taxon>
        <taxon>Bdelloidea</taxon>
        <taxon>Philodinida</taxon>
        <taxon>Philodinidae</taxon>
        <taxon>Rotaria</taxon>
    </lineage>
</organism>
<dbReference type="GO" id="GO:0106274">
    <property type="term" value="F:NAD+-protein-arginine ADP-ribosyltransferase activity"/>
    <property type="evidence" value="ECO:0007669"/>
    <property type="project" value="UniProtKB-EC"/>
</dbReference>
<dbReference type="Pfam" id="PF02825">
    <property type="entry name" value="WWE"/>
    <property type="match status" value="1"/>
</dbReference>
<keyword evidence="2 6" id="KW-0328">Glycosyltransferase</keyword>
<dbReference type="GO" id="GO:0016779">
    <property type="term" value="F:nucleotidyltransferase activity"/>
    <property type="evidence" value="ECO:0007669"/>
    <property type="project" value="UniProtKB-KW"/>
</dbReference>
<dbReference type="EMBL" id="CAJOBD010002535">
    <property type="protein sequence ID" value="CAF3889293.1"/>
    <property type="molecule type" value="Genomic_DNA"/>
</dbReference>
<comment type="caution">
    <text evidence="8">The sequence shown here is derived from an EMBL/GenBank/DDBJ whole genome shotgun (WGS) entry which is preliminary data.</text>
</comment>
<evidence type="ECO:0000256" key="4">
    <source>
        <dbReference type="ARBA" id="ARBA00022695"/>
    </source>
</evidence>
<accession>A0A815BIC2</accession>
<evidence type="ECO:0000313" key="9">
    <source>
        <dbReference type="EMBL" id="CAF3889293.1"/>
    </source>
</evidence>
<feature type="domain" description="WWE" evidence="7">
    <location>
        <begin position="3"/>
        <end position="84"/>
    </location>
</feature>
<dbReference type="Proteomes" id="UP000663864">
    <property type="component" value="Unassembled WGS sequence"/>
</dbReference>
<name>A0A815BIC2_9BILA</name>
<dbReference type="Proteomes" id="UP000663836">
    <property type="component" value="Unassembled WGS sequence"/>
</dbReference>